<evidence type="ECO:0000313" key="3">
    <source>
        <dbReference type="Proteomes" id="UP000237947"/>
    </source>
</evidence>
<reference evidence="3" key="1">
    <citation type="submission" date="2018-02" db="EMBL/GenBank/DDBJ databases">
        <authorList>
            <person name="Holder M.E."/>
            <person name="Ajami N.J."/>
            <person name="Petrosino J.F."/>
        </authorList>
    </citation>
    <scope>NUCLEOTIDE SEQUENCE [LARGE SCALE GENOMIC DNA]</scope>
    <source>
        <strain evidence="3">CCUG 47711</strain>
    </source>
</reference>
<dbReference type="EMBL" id="CP027226">
    <property type="protein sequence ID" value="AVM42691.1"/>
    <property type="molecule type" value="Genomic_DNA"/>
</dbReference>
<evidence type="ECO:0000256" key="1">
    <source>
        <dbReference type="SAM" id="Coils"/>
    </source>
</evidence>
<dbReference type="KEGG" id="fsa:C5Q98_05450"/>
<dbReference type="RefSeq" id="WP_106012644.1">
    <property type="nucleotide sequence ID" value="NZ_CP027226.1"/>
</dbReference>
<keyword evidence="3" id="KW-1185">Reference proteome</keyword>
<proteinExistence type="predicted"/>
<accession>A0A2S0KNS4</accession>
<organism evidence="2 3">
    <name type="scientific">Fastidiosipila sanguinis</name>
    <dbReference type="NCBI Taxonomy" id="236753"/>
    <lineage>
        <taxon>Bacteria</taxon>
        <taxon>Bacillati</taxon>
        <taxon>Bacillota</taxon>
        <taxon>Clostridia</taxon>
        <taxon>Eubacteriales</taxon>
        <taxon>Oscillospiraceae</taxon>
        <taxon>Fastidiosipila</taxon>
    </lineage>
</organism>
<dbReference type="Pfam" id="PF14131">
    <property type="entry name" value="DUF4298"/>
    <property type="match status" value="1"/>
</dbReference>
<dbReference type="Proteomes" id="UP000237947">
    <property type="component" value="Chromosome"/>
</dbReference>
<dbReference type="InterPro" id="IPR025384">
    <property type="entry name" value="DUF4298"/>
</dbReference>
<feature type="coiled-coil region" evidence="1">
    <location>
        <begin position="9"/>
        <end position="46"/>
    </location>
</feature>
<protein>
    <submittedName>
        <fullName evidence="2">DUF4298 domain-containing protein</fullName>
    </submittedName>
</protein>
<name>A0A2S0KNS4_9FIRM</name>
<gene>
    <name evidence="2" type="ORF">C5Q98_05450</name>
</gene>
<evidence type="ECO:0000313" key="2">
    <source>
        <dbReference type="EMBL" id="AVM42691.1"/>
    </source>
</evidence>
<sequence>MNDELIKRIQKMDSILEKHTAALEKLNAALDEYEESNKEYQELSDYYSSQTWFDDYDAEAAGEIPEDMTRAVLSEDAVFNLIGEQLNTAIRMLETGTEAVKNG</sequence>
<dbReference type="OrthoDB" id="80787at2"/>
<dbReference type="AlphaFoldDB" id="A0A2S0KNS4"/>
<keyword evidence="1" id="KW-0175">Coiled coil</keyword>